<name>A0A2H3DQK9_ARMGA</name>
<proteinExistence type="predicted"/>
<feature type="compositionally biased region" description="Basic and acidic residues" evidence="1">
    <location>
        <begin position="204"/>
        <end position="214"/>
    </location>
</feature>
<evidence type="ECO:0000313" key="3">
    <source>
        <dbReference type="Proteomes" id="UP000217790"/>
    </source>
</evidence>
<keyword evidence="3" id="KW-1185">Reference proteome</keyword>
<organism evidence="2 3">
    <name type="scientific">Armillaria gallica</name>
    <name type="common">Bulbous honey fungus</name>
    <name type="synonym">Armillaria bulbosa</name>
    <dbReference type="NCBI Taxonomy" id="47427"/>
    <lineage>
        <taxon>Eukaryota</taxon>
        <taxon>Fungi</taxon>
        <taxon>Dikarya</taxon>
        <taxon>Basidiomycota</taxon>
        <taxon>Agaricomycotina</taxon>
        <taxon>Agaricomycetes</taxon>
        <taxon>Agaricomycetidae</taxon>
        <taxon>Agaricales</taxon>
        <taxon>Marasmiineae</taxon>
        <taxon>Physalacriaceae</taxon>
        <taxon>Armillaria</taxon>
    </lineage>
</organism>
<evidence type="ECO:0000256" key="1">
    <source>
        <dbReference type="SAM" id="MobiDB-lite"/>
    </source>
</evidence>
<dbReference type="AlphaFoldDB" id="A0A2H3DQK9"/>
<reference evidence="3" key="1">
    <citation type="journal article" date="2017" name="Nat. Ecol. Evol.">
        <title>Genome expansion and lineage-specific genetic innovations in the forest pathogenic fungi Armillaria.</title>
        <authorList>
            <person name="Sipos G."/>
            <person name="Prasanna A.N."/>
            <person name="Walter M.C."/>
            <person name="O'Connor E."/>
            <person name="Balint B."/>
            <person name="Krizsan K."/>
            <person name="Kiss B."/>
            <person name="Hess J."/>
            <person name="Varga T."/>
            <person name="Slot J."/>
            <person name="Riley R."/>
            <person name="Boka B."/>
            <person name="Rigling D."/>
            <person name="Barry K."/>
            <person name="Lee J."/>
            <person name="Mihaltcheva S."/>
            <person name="LaButti K."/>
            <person name="Lipzen A."/>
            <person name="Waldron R."/>
            <person name="Moloney N.M."/>
            <person name="Sperisen C."/>
            <person name="Kredics L."/>
            <person name="Vagvoelgyi C."/>
            <person name="Patrignani A."/>
            <person name="Fitzpatrick D."/>
            <person name="Nagy I."/>
            <person name="Doyle S."/>
            <person name="Anderson J.B."/>
            <person name="Grigoriev I.V."/>
            <person name="Gueldener U."/>
            <person name="Muensterkoetter M."/>
            <person name="Nagy L.G."/>
        </authorList>
    </citation>
    <scope>NUCLEOTIDE SEQUENCE [LARGE SCALE GENOMIC DNA]</scope>
    <source>
        <strain evidence="3">Ar21-2</strain>
    </source>
</reference>
<dbReference type="Proteomes" id="UP000217790">
    <property type="component" value="Unassembled WGS sequence"/>
</dbReference>
<feature type="region of interest" description="Disordered" evidence="1">
    <location>
        <begin position="192"/>
        <end position="214"/>
    </location>
</feature>
<protein>
    <submittedName>
        <fullName evidence="2">Uncharacterized protein</fullName>
    </submittedName>
</protein>
<feature type="compositionally biased region" description="Acidic residues" evidence="1">
    <location>
        <begin position="192"/>
        <end position="203"/>
    </location>
</feature>
<dbReference type="InParanoid" id="A0A2H3DQK9"/>
<gene>
    <name evidence="2" type="ORF">ARMGADRAFT_1032841</name>
</gene>
<evidence type="ECO:0000313" key="2">
    <source>
        <dbReference type="EMBL" id="PBK89736.1"/>
    </source>
</evidence>
<dbReference type="OrthoDB" id="3020932at2759"/>
<dbReference type="EMBL" id="KZ293667">
    <property type="protein sequence ID" value="PBK89736.1"/>
    <property type="molecule type" value="Genomic_DNA"/>
</dbReference>
<accession>A0A2H3DQK9</accession>
<sequence length="214" mass="23827">MNKSKRVMPLLLVKEETAVMVCKRRGLGEPILKNAFVMASEDLCPMGLLVLDQDFRDYIGCQGAFFKRELAGKVGHFMSVPCNACSKAHAQCHSVRSGSAKCFWCTIHKHDCIVKNQPYVNTLEPVFVPETSLFTEIQGFLKSLHQEGCQMNNSDGNIPSLFLASHLDNIELVSELFEKGVVEGEVLLDMEAEEAGSDEDLDAEREKDELQGDK</sequence>